<dbReference type="PRINTS" id="PR00119">
    <property type="entry name" value="CATATPASE"/>
</dbReference>
<proteinExistence type="inferred from homology"/>
<evidence type="ECO:0000256" key="3">
    <source>
        <dbReference type="ARBA" id="ARBA00022692"/>
    </source>
</evidence>
<dbReference type="InterPro" id="IPR008250">
    <property type="entry name" value="ATPase_P-typ_transduc_dom_A_sf"/>
</dbReference>
<dbReference type="InterPro" id="IPR001757">
    <property type="entry name" value="P_typ_ATPase"/>
</dbReference>
<dbReference type="GO" id="GO:0005524">
    <property type="term" value="F:ATP binding"/>
    <property type="evidence" value="ECO:0007669"/>
    <property type="project" value="UniProtKB-UniRule"/>
</dbReference>
<keyword evidence="6 11" id="KW-0067">ATP-binding</keyword>
<evidence type="ECO:0000256" key="1">
    <source>
        <dbReference type="ARBA" id="ARBA00004141"/>
    </source>
</evidence>
<keyword evidence="10 11" id="KW-0472">Membrane</keyword>
<dbReference type="InterPro" id="IPR018303">
    <property type="entry name" value="ATPase_P-typ_P_site"/>
</dbReference>
<keyword evidence="4 11" id="KW-0479">Metal-binding</keyword>
<comment type="similarity">
    <text evidence="2 11">Belongs to the cation transport ATPase (P-type) (TC 3.A.3) family. Type IB subfamily.</text>
</comment>
<dbReference type="SFLD" id="SFLDS00003">
    <property type="entry name" value="Haloacid_Dehalogenase"/>
    <property type="match status" value="1"/>
</dbReference>
<organism evidence="13">
    <name type="scientific">Ananas comosus var. bracteatus</name>
    <name type="common">red pineapple</name>
    <dbReference type="NCBI Taxonomy" id="296719"/>
    <lineage>
        <taxon>Eukaryota</taxon>
        <taxon>Viridiplantae</taxon>
        <taxon>Streptophyta</taxon>
        <taxon>Embryophyta</taxon>
        <taxon>Tracheophyta</taxon>
        <taxon>Spermatophyta</taxon>
        <taxon>Magnoliopsida</taxon>
        <taxon>Liliopsida</taxon>
        <taxon>Poales</taxon>
        <taxon>Bromeliaceae</taxon>
        <taxon>Bromelioideae</taxon>
        <taxon>Ananas</taxon>
    </lineage>
</organism>
<evidence type="ECO:0000256" key="10">
    <source>
        <dbReference type="ARBA" id="ARBA00023136"/>
    </source>
</evidence>
<keyword evidence="7" id="KW-0460">Magnesium</keyword>
<evidence type="ECO:0000256" key="9">
    <source>
        <dbReference type="ARBA" id="ARBA00022989"/>
    </source>
</evidence>
<evidence type="ECO:0000259" key="12">
    <source>
        <dbReference type="Pfam" id="PF00122"/>
    </source>
</evidence>
<evidence type="ECO:0000256" key="4">
    <source>
        <dbReference type="ARBA" id="ARBA00022723"/>
    </source>
</evidence>
<gene>
    <name evidence="13" type="ORF">CB5_LOCUS10882</name>
</gene>
<evidence type="ECO:0000256" key="2">
    <source>
        <dbReference type="ARBA" id="ARBA00006024"/>
    </source>
</evidence>
<sequence length="664" mass="70326">MALLLLAAACPYVAPGRSVKPLQNALIAVAFPLVGVSAALDALVNIAGGKINIHVLMALAAFASVFMGNALEGGLLLAMFNLAHIAEEYFTSRSMIDVKELKDNHPDFALLLDSDGDKPPQFSKLSYTKVPVHDLKVGSYILVRAGEAVPVDGEVYQGSSTVTIEHLTGETNPLERNVGDTIPGGARNLDGMMIVKVTKSWEDSTLNKIVQLTEEVALIGPFLFKWSFIGNSVSRGSLYRGLGLMVAASPCALAVAPLAYATAISACASKGILLKGGHVLDALAACQSIAFDKTGTLTTGKLMCRAIEPIHGHSKIRSRSKDPPCCTPNCESEALAVAAAMEKGTTHPIGRAVLAHTRGKELPEVGVENFECLPGKGLFATLTGLKSGNSDNELLKASLGSVEYIASLCKSDESERIKEAVKSSAYGPDFVQAALSVNKKITLFHFEDEPRPGVSEVISTLRDKAKLRIMMLTGDHESSAWRVAKAVGIDEVYCCLKPEDKLNQVKTASRDRGGGLIMVGDGINDAPALAASTVGIVLARRASATAIAVADVLLLQDNICGVPFCIAKARQTVSLVKQSVALALTCIFFASLPSVLGFLPLWLTVLLHEGGTLLVCLNSIRALNNPTWSWVEDLQQLVAGVTKAVADFLKKRPPPNCVAEAIPL</sequence>
<dbReference type="InterPro" id="IPR051949">
    <property type="entry name" value="Cation_Transport_ATPase"/>
</dbReference>
<dbReference type="Pfam" id="PF00702">
    <property type="entry name" value="Hydrolase"/>
    <property type="match status" value="1"/>
</dbReference>
<keyword evidence="9 11" id="KW-1133">Transmembrane helix</keyword>
<keyword evidence="3 11" id="KW-0812">Transmembrane</keyword>
<evidence type="ECO:0000256" key="7">
    <source>
        <dbReference type="ARBA" id="ARBA00022842"/>
    </source>
</evidence>
<evidence type="ECO:0000313" key="13">
    <source>
        <dbReference type="EMBL" id="CAD1827671.1"/>
    </source>
</evidence>
<dbReference type="GO" id="GO:0016020">
    <property type="term" value="C:membrane"/>
    <property type="evidence" value="ECO:0007669"/>
    <property type="project" value="UniProtKB-SubCell"/>
</dbReference>
<dbReference type="Pfam" id="PF00122">
    <property type="entry name" value="E1-E2_ATPase"/>
    <property type="match status" value="1"/>
</dbReference>
<feature type="transmembrane region" description="Helical" evidence="11">
    <location>
        <begin position="25"/>
        <end position="44"/>
    </location>
</feature>
<reference evidence="13" key="1">
    <citation type="submission" date="2020-07" db="EMBL/GenBank/DDBJ databases">
        <authorList>
            <person name="Lin J."/>
        </authorList>
    </citation>
    <scope>NUCLEOTIDE SEQUENCE</scope>
</reference>
<accession>A0A6V7PA13</accession>
<feature type="transmembrane region" description="Helical" evidence="11">
    <location>
        <begin position="56"/>
        <end position="80"/>
    </location>
</feature>
<comment type="subcellular location">
    <subcellularLocation>
        <location evidence="1">Membrane</location>
        <topology evidence="1">Multi-pass membrane protein</topology>
    </subcellularLocation>
</comment>
<dbReference type="GO" id="GO:0016887">
    <property type="term" value="F:ATP hydrolysis activity"/>
    <property type="evidence" value="ECO:0007669"/>
    <property type="project" value="InterPro"/>
</dbReference>
<evidence type="ECO:0000256" key="8">
    <source>
        <dbReference type="ARBA" id="ARBA00022967"/>
    </source>
</evidence>
<dbReference type="SFLD" id="SFLDF00027">
    <property type="entry name" value="p-type_atpase"/>
    <property type="match status" value="1"/>
</dbReference>
<dbReference type="EMBL" id="LR862146">
    <property type="protein sequence ID" value="CAD1827671.1"/>
    <property type="molecule type" value="Genomic_DNA"/>
</dbReference>
<dbReference type="NCBIfam" id="TIGR01494">
    <property type="entry name" value="ATPase_P-type"/>
    <property type="match status" value="2"/>
</dbReference>
<dbReference type="InterPro" id="IPR027256">
    <property type="entry name" value="P-typ_ATPase_IB"/>
</dbReference>
<dbReference type="AlphaFoldDB" id="A0A6V7PA13"/>
<dbReference type="InterPro" id="IPR023299">
    <property type="entry name" value="ATPase_P-typ_cyto_dom_N"/>
</dbReference>
<dbReference type="NCBIfam" id="TIGR01525">
    <property type="entry name" value="ATPase-IB_hvy"/>
    <property type="match status" value="1"/>
</dbReference>
<keyword evidence="8" id="KW-1278">Translocase</keyword>
<dbReference type="Gene3D" id="3.40.50.1000">
    <property type="entry name" value="HAD superfamily/HAD-like"/>
    <property type="match status" value="1"/>
</dbReference>
<dbReference type="InterPro" id="IPR059000">
    <property type="entry name" value="ATPase_P-type_domA"/>
</dbReference>
<feature type="domain" description="P-type ATPase A" evidence="12">
    <location>
        <begin position="127"/>
        <end position="214"/>
    </location>
</feature>
<dbReference type="SFLD" id="SFLDG00002">
    <property type="entry name" value="C1.7:_P-type_atpase_like"/>
    <property type="match status" value="1"/>
</dbReference>
<dbReference type="InterPro" id="IPR036412">
    <property type="entry name" value="HAD-like_sf"/>
</dbReference>
<protein>
    <recommendedName>
        <fullName evidence="12">P-type ATPase A domain-containing protein</fullName>
    </recommendedName>
</protein>
<evidence type="ECO:0000256" key="5">
    <source>
        <dbReference type="ARBA" id="ARBA00022741"/>
    </source>
</evidence>
<dbReference type="InterPro" id="IPR044492">
    <property type="entry name" value="P_typ_ATPase_HD_dom"/>
</dbReference>
<comment type="caution">
    <text evidence="11">Lacks conserved residue(s) required for the propagation of feature annotation.</text>
</comment>
<name>A0A6V7PA13_ANACO</name>
<dbReference type="InterPro" id="IPR023214">
    <property type="entry name" value="HAD_sf"/>
</dbReference>
<dbReference type="SUPFAM" id="SSF56784">
    <property type="entry name" value="HAD-like"/>
    <property type="match status" value="1"/>
</dbReference>
<dbReference type="GO" id="GO:0019829">
    <property type="term" value="F:ATPase-coupled monoatomic cation transmembrane transporter activity"/>
    <property type="evidence" value="ECO:0007669"/>
    <property type="project" value="InterPro"/>
</dbReference>
<dbReference type="Gene3D" id="3.40.1110.10">
    <property type="entry name" value="Calcium-transporting ATPase, cytoplasmic domain N"/>
    <property type="match status" value="1"/>
</dbReference>
<evidence type="ECO:0000256" key="6">
    <source>
        <dbReference type="ARBA" id="ARBA00022840"/>
    </source>
</evidence>
<keyword evidence="5 11" id="KW-0547">Nucleotide-binding</keyword>
<dbReference type="SUPFAM" id="SSF81653">
    <property type="entry name" value="Calcium ATPase, transduction domain A"/>
    <property type="match status" value="1"/>
</dbReference>
<dbReference type="PANTHER" id="PTHR43079:SF1">
    <property type="entry name" value="CADMIUM_ZINC-TRANSPORTING ATPASE HMA1, CHLOROPLASTIC-RELATED"/>
    <property type="match status" value="1"/>
</dbReference>
<dbReference type="PROSITE" id="PS00154">
    <property type="entry name" value="ATPASE_E1_E2"/>
    <property type="match status" value="1"/>
</dbReference>
<dbReference type="GO" id="GO:0046872">
    <property type="term" value="F:metal ion binding"/>
    <property type="evidence" value="ECO:0007669"/>
    <property type="project" value="UniProtKB-KW"/>
</dbReference>
<dbReference type="PANTHER" id="PTHR43079">
    <property type="entry name" value="PROBABLE CADMIUM/ZINC-TRANSPORTING ATPASE HMA1"/>
    <property type="match status" value="1"/>
</dbReference>
<dbReference type="Gene3D" id="2.70.150.10">
    <property type="entry name" value="Calcium-transporting ATPase, cytoplasmic transduction domain A"/>
    <property type="match status" value="1"/>
</dbReference>
<evidence type="ECO:0000256" key="11">
    <source>
        <dbReference type="RuleBase" id="RU362081"/>
    </source>
</evidence>